<evidence type="ECO:0000259" key="3">
    <source>
        <dbReference type="Pfam" id="PF21098"/>
    </source>
</evidence>
<dbReference type="Pfam" id="PF21098">
    <property type="entry name" value="PH-GRAM_MTMR6-like"/>
    <property type="match status" value="1"/>
</dbReference>
<dbReference type="InterPro" id="IPR011993">
    <property type="entry name" value="PH-like_dom_sf"/>
</dbReference>
<dbReference type="InterPro" id="IPR010569">
    <property type="entry name" value="Myotubularin-like_Pase_dom"/>
</dbReference>
<dbReference type="InterPro" id="IPR048994">
    <property type="entry name" value="PH-GRAM_MTMR6-9"/>
</dbReference>
<dbReference type="Pfam" id="PF06602">
    <property type="entry name" value="Myotub-related"/>
    <property type="match status" value="1"/>
</dbReference>
<accession>A0A5N4C136</accession>
<reference evidence="4 5" key="1">
    <citation type="journal article" date="2019" name="Mol. Ecol. Resour.">
        <title>Improving Illumina assemblies with Hi-C and long reads: an example with the North African dromedary.</title>
        <authorList>
            <person name="Elbers J.P."/>
            <person name="Rogers M.F."/>
            <person name="Perelman P.L."/>
            <person name="Proskuryakova A.A."/>
            <person name="Serdyukova N.A."/>
            <person name="Johnson W.E."/>
            <person name="Horin P."/>
            <person name="Corander J."/>
            <person name="Murphy D."/>
            <person name="Burger P.A."/>
        </authorList>
    </citation>
    <scope>NUCLEOTIDE SEQUENCE [LARGE SCALE GENOMIC DNA]</scope>
    <source>
        <strain evidence="4">Drom800</strain>
        <tissue evidence="4">Blood</tissue>
    </source>
</reference>
<keyword evidence="5" id="KW-1185">Reference proteome</keyword>
<dbReference type="GO" id="GO:0005635">
    <property type="term" value="C:nuclear envelope"/>
    <property type="evidence" value="ECO:0007669"/>
    <property type="project" value="TreeGrafter"/>
</dbReference>
<dbReference type="GO" id="GO:0106018">
    <property type="term" value="F:phosphatidylinositol-3,5-bisphosphate phosphatase activity"/>
    <property type="evidence" value="ECO:0007669"/>
    <property type="project" value="TreeGrafter"/>
</dbReference>
<dbReference type="GO" id="GO:0005737">
    <property type="term" value="C:cytoplasm"/>
    <property type="evidence" value="ECO:0007669"/>
    <property type="project" value="TreeGrafter"/>
</dbReference>
<dbReference type="EMBL" id="JWIN03000037">
    <property type="protein sequence ID" value="KAB1252583.1"/>
    <property type="molecule type" value="Genomic_DNA"/>
</dbReference>
<evidence type="ECO:0000256" key="1">
    <source>
        <dbReference type="ARBA" id="ARBA00007471"/>
    </source>
</evidence>
<feature type="domain" description="MTMR6-9 GRAM" evidence="3">
    <location>
        <begin position="1"/>
        <end position="51"/>
    </location>
</feature>
<proteinExistence type="inferred from homology"/>
<evidence type="ECO:0000313" key="5">
    <source>
        <dbReference type="Proteomes" id="UP000299084"/>
    </source>
</evidence>
<comment type="caution">
    <text evidence="4">The sequence shown here is derived from an EMBL/GenBank/DDBJ whole genome shotgun (WGS) entry which is preliminary data.</text>
</comment>
<dbReference type="InterPro" id="IPR030564">
    <property type="entry name" value="Myotubularin"/>
</dbReference>
<sequence length="139" mass="15639">ITLHHIGTVEKLPITSLGCLLILHCKNFRVAHFVLDSDVVCHEVYITAQAFSTREEEGLTGRREEMGIYQPEAASPEDLYAFSYDPKSSKEMRENGWNLTDPISDFGGMGISNRYWTITDANRNYAVILSSLFSFGSLN</sequence>
<organism evidence="4 5">
    <name type="scientific">Camelus dromedarius</name>
    <name type="common">Dromedary</name>
    <name type="synonym">Arabian camel</name>
    <dbReference type="NCBI Taxonomy" id="9838"/>
    <lineage>
        <taxon>Eukaryota</taxon>
        <taxon>Metazoa</taxon>
        <taxon>Chordata</taxon>
        <taxon>Craniata</taxon>
        <taxon>Vertebrata</taxon>
        <taxon>Euteleostomi</taxon>
        <taxon>Mammalia</taxon>
        <taxon>Eutheria</taxon>
        <taxon>Laurasiatheria</taxon>
        <taxon>Artiodactyla</taxon>
        <taxon>Tylopoda</taxon>
        <taxon>Camelidae</taxon>
        <taxon>Camelus</taxon>
    </lineage>
</organism>
<evidence type="ECO:0000313" key="4">
    <source>
        <dbReference type="EMBL" id="KAB1252583.1"/>
    </source>
</evidence>
<feature type="non-terminal residue" evidence="4">
    <location>
        <position position="1"/>
    </location>
</feature>
<evidence type="ECO:0000259" key="2">
    <source>
        <dbReference type="Pfam" id="PF06602"/>
    </source>
</evidence>
<dbReference type="Gene3D" id="2.30.29.30">
    <property type="entry name" value="Pleckstrin-homology domain (PH domain)/Phosphotyrosine-binding domain (PTB)"/>
    <property type="match status" value="1"/>
</dbReference>
<comment type="similarity">
    <text evidence="1">Belongs to the protein-tyrosine phosphatase family. Non-receptor class myotubularin subfamily.</text>
</comment>
<dbReference type="Proteomes" id="UP000299084">
    <property type="component" value="Unassembled WGS sequence"/>
</dbReference>
<name>A0A5N4C136_CAMDR</name>
<dbReference type="STRING" id="9838.ENSCDRP00005018420"/>
<dbReference type="GO" id="GO:0046856">
    <property type="term" value="P:phosphatidylinositol dephosphorylation"/>
    <property type="evidence" value="ECO:0007669"/>
    <property type="project" value="TreeGrafter"/>
</dbReference>
<dbReference type="AlphaFoldDB" id="A0A5N4C136"/>
<feature type="domain" description="Myotubularin phosphatase" evidence="2">
    <location>
        <begin position="79"/>
        <end position="127"/>
    </location>
</feature>
<protein>
    <submittedName>
        <fullName evidence="4">Myotubularin-related protein 8</fullName>
    </submittedName>
</protein>
<dbReference type="PANTHER" id="PTHR10807:SF36">
    <property type="entry name" value="MYOTUBULARIN-RELATED PROTEIN 8"/>
    <property type="match status" value="1"/>
</dbReference>
<dbReference type="PANTHER" id="PTHR10807">
    <property type="entry name" value="MYOTUBULARIN-RELATED"/>
    <property type="match status" value="1"/>
</dbReference>
<gene>
    <name evidence="4" type="ORF">Cadr_000003234</name>
</gene>
<dbReference type="GO" id="GO:0004438">
    <property type="term" value="F:phosphatidylinositol-3-phosphate phosphatase activity"/>
    <property type="evidence" value="ECO:0007669"/>
    <property type="project" value="TreeGrafter"/>
</dbReference>